<keyword evidence="3 5" id="KW-0067">ATP-binding</keyword>
<dbReference type="InterPro" id="IPR003439">
    <property type="entry name" value="ABC_transporter-like_ATP-bd"/>
</dbReference>
<evidence type="ECO:0000256" key="2">
    <source>
        <dbReference type="ARBA" id="ARBA00022741"/>
    </source>
</evidence>
<dbReference type="SMART" id="SM00382">
    <property type="entry name" value="AAA"/>
    <property type="match status" value="1"/>
</dbReference>
<organism evidence="5 6">
    <name type="scientific">Acidimangrovimonas pyrenivorans</name>
    <dbReference type="NCBI Taxonomy" id="2030798"/>
    <lineage>
        <taxon>Bacteria</taxon>
        <taxon>Pseudomonadati</taxon>
        <taxon>Pseudomonadota</taxon>
        <taxon>Alphaproteobacteria</taxon>
        <taxon>Rhodobacterales</taxon>
        <taxon>Paracoccaceae</taxon>
        <taxon>Acidimangrovimonas</taxon>
    </lineage>
</organism>
<dbReference type="InterPro" id="IPR032823">
    <property type="entry name" value="BCA_ABC_TP_C"/>
</dbReference>
<dbReference type="RefSeq" id="WP_377831674.1">
    <property type="nucleotide sequence ID" value="NZ_JBHRSK010000003.1"/>
</dbReference>
<dbReference type="Gene3D" id="3.40.50.300">
    <property type="entry name" value="P-loop containing nucleotide triphosphate hydrolases"/>
    <property type="match status" value="1"/>
</dbReference>
<dbReference type="PROSITE" id="PS50893">
    <property type="entry name" value="ABC_TRANSPORTER_2"/>
    <property type="match status" value="1"/>
</dbReference>
<evidence type="ECO:0000259" key="4">
    <source>
        <dbReference type="PROSITE" id="PS50893"/>
    </source>
</evidence>
<dbReference type="Proteomes" id="UP001595443">
    <property type="component" value="Unassembled WGS sequence"/>
</dbReference>
<dbReference type="Pfam" id="PF00005">
    <property type="entry name" value="ABC_tran"/>
    <property type="match status" value="1"/>
</dbReference>
<protein>
    <submittedName>
        <fullName evidence="5">ABC transporter ATP-binding protein</fullName>
    </submittedName>
</protein>
<dbReference type="Pfam" id="PF12399">
    <property type="entry name" value="BCA_ABC_TP_C"/>
    <property type="match status" value="1"/>
</dbReference>
<dbReference type="InterPro" id="IPR027417">
    <property type="entry name" value="P-loop_NTPase"/>
</dbReference>
<evidence type="ECO:0000313" key="6">
    <source>
        <dbReference type="Proteomes" id="UP001595443"/>
    </source>
</evidence>
<proteinExistence type="predicted"/>
<dbReference type="PANTHER" id="PTHR45772:SF9">
    <property type="entry name" value="CONSERVED COMPONENT OF ABC TRANSPORTER FOR NATURAL AMINO ACIDS"/>
    <property type="match status" value="1"/>
</dbReference>
<accession>A0ABV7ADN2</accession>
<keyword evidence="1" id="KW-0813">Transport</keyword>
<keyword evidence="2" id="KW-0547">Nucleotide-binding</keyword>
<reference evidence="6" key="1">
    <citation type="journal article" date="2019" name="Int. J. Syst. Evol. Microbiol.">
        <title>The Global Catalogue of Microorganisms (GCM) 10K type strain sequencing project: providing services to taxonomists for standard genome sequencing and annotation.</title>
        <authorList>
            <consortium name="The Broad Institute Genomics Platform"/>
            <consortium name="The Broad Institute Genome Sequencing Center for Infectious Disease"/>
            <person name="Wu L."/>
            <person name="Ma J."/>
        </authorList>
    </citation>
    <scope>NUCLEOTIDE SEQUENCE [LARGE SCALE GENOMIC DNA]</scope>
    <source>
        <strain evidence="6">KCTC 62192</strain>
    </source>
</reference>
<evidence type="ECO:0000313" key="5">
    <source>
        <dbReference type="EMBL" id="MFC2967045.1"/>
    </source>
</evidence>
<dbReference type="InterPro" id="IPR051120">
    <property type="entry name" value="ABC_AA/LPS_Transport"/>
</dbReference>
<evidence type="ECO:0000256" key="1">
    <source>
        <dbReference type="ARBA" id="ARBA00022448"/>
    </source>
</evidence>
<name>A0ABV7ADN2_9RHOB</name>
<dbReference type="GO" id="GO:0005524">
    <property type="term" value="F:ATP binding"/>
    <property type="evidence" value="ECO:0007669"/>
    <property type="project" value="UniProtKB-KW"/>
</dbReference>
<sequence length="257" mass="27435">MTPALQLTDLCKSFGPTRIFDGVSLSVAPGERHAVIGPNGAGKSTLFHLISGRLSPSSGSIRLFGRDVAGAPPARIFASGLARNFQINSLFATLSARENLRCAALIETGHHRALWRRAAGIRDLADKVTEMLDRIGLGRRGDIPCDQLSYSEQRAIEIGMAAISGRQVVLLDEPTAGMNHAETDRFIDLIRGLTEGRTLMVVEHDMGVVFSLADRITVLAAGKVVASGAPDEIRGNNEVREAYLGQHAPAGKEGAEC</sequence>
<feature type="domain" description="ABC transporter" evidence="4">
    <location>
        <begin position="5"/>
        <end position="246"/>
    </location>
</feature>
<dbReference type="CDD" id="cd03219">
    <property type="entry name" value="ABC_Mj1267_LivG_branched"/>
    <property type="match status" value="1"/>
</dbReference>
<dbReference type="InterPro" id="IPR003593">
    <property type="entry name" value="AAA+_ATPase"/>
</dbReference>
<comment type="caution">
    <text evidence="5">The sequence shown here is derived from an EMBL/GenBank/DDBJ whole genome shotgun (WGS) entry which is preliminary data.</text>
</comment>
<keyword evidence="6" id="KW-1185">Reference proteome</keyword>
<evidence type="ECO:0000256" key="3">
    <source>
        <dbReference type="ARBA" id="ARBA00022840"/>
    </source>
</evidence>
<dbReference type="PANTHER" id="PTHR45772">
    <property type="entry name" value="CONSERVED COMPONENT OF ABC TRANSPORTER FOR NATURAL AMINO ACIDS-RELATED"/>
    <property type="match status" value="1"/>
</dbReference>
<dbReference type="SUPFAM" id="SSF52540">
    <property type="entry name" value="P-loop containing nucleoside triphosphate hydrolases"/>
    <property type="match status" value="1"/>
</dbReference>
<dbReference type="EMBL" id="JBHRSK010000003">
    <property type="protein sequence ID" value="MFC2967045.1"/>
    <property type="molecule type" value="Genomic_DNA"/>
</dbReference>
<gene>
    <name evidence="5" type="ORF">ACFOES_02960</name>
</gene>